<reference evidence="3" key="1">
    <citation type="submission" date="2020-11" db="EMBL/GenBank/DDBJ databases">
        <authorList>
            <person name="Tran Van P."/>
        </authorList>
    </citation>
    <scope>NUCLEOTIDE SEQUENCE</scope>
</reference>
<dbReference type="OrthoDB" id="294378at2759"/>
<keyword evidence="2" id="KW-0812">Transmembrane</keyword>
<feature type="region of interest" description="Disordered" evidence="1">
    <location>
        <begin position="1"/>
        <end position="41"/>
    </location>
</feature>
<feature type="compositionally biased region" description="Low complexity" evidence="1">
    <location>
        <begin position="64"/>
        <end position="87"/>
    </location>
</feature>
<evidence type="ECO:0000256" key="2">
    <source>
        <dbReference type="SAM" id="Phobius"/>
    </source>
</evidence>
<name>A0A7R8ZQA8_9CRUS</name>
<dbReference type="AlphaFoldDB" id="A0A7R8ZQA8"/>
<evidence type="ECO:0000256" key="1">
    <source>
        <dbReference type="SAM" id="MobiDB-lite"/>
    </source>
</evidence>
<accession>A0A7R8ZQA8</accession>
<dbReference type="GO" id="GO:0005763">
    <property type="term" value="C:mitochondrial small ribosomal subunit"/>
    <property type="evidence" value="ECO:0007669"/>
    <property type="project" value="TreeGrafter"/>
</dbReference>
<sequence length="162" mass="17116">MLEVPSRSRHSTEDLSGGIALVLPGEGPMEGPPQSGDPLGVPMGLPLGVPLGLPLGLLVLINRSYTDSSPPTSTDSTDPTSTDSTDSNVSEGKKGGFLRAYEKFEDILKPPPPKVEPVKPPQAFKTLLRNSKLMELGDPKGKVVIGKIVHLSMAVVIKLELT</sequence>
<keyword evidence="2" id="KW-1133">Transmembrane helix</keyword>
<organism evidence="3">
    <name type="scientific">Cyprideis torosa</name>
    <dbReference type="NCBI Taxonomy" id="163714"/>
    <lineage>
        <taxon>Eukaryota</taxon>
        <taxon>Metazoa</taxon>
        <taxon>Ecdysozoa</taxon>
        <taxon>Arthropoda</taxon>
        <taxon>Crustacea</taxon>
        <taxon>Oligostraca</taxon>
        <taxon>Ostracoda</taxon>
        <taxon>Podocopa</taxon>
        <taxon>Podocopida</taxon>
        <taxon>Cytherocopina</taxon>
        <taxon>Cytheroidea</taxon>
        <taxon>Cytherideidae</taxon>
        <taxon>Cyprideis</taxon>
    </lineage>
</organism>
<protein>
    <submittedName>
        <fullName evidence="3">Uncharacterized protein</fullName>
    </submittedName>
</protein>
<dbReference type="PANTHER" id="PTHR13447:SF2">
    <property type="entry name" value="SMALL RIBOSOMAL SUBUNIT PROTEIN BS1M"/>
    <property type="match status" value="1"/>
</dbReference>
<feature type="region of interest" description="Disordered" evidence="1">
    <location>
        <begin position="64"/>
        <end position="95"/>
    </location>
</feature>
<dbReference type="EMBL" id="OB661466">
    <property type="protein sequence ID" value="CAD7228284.1"/>
    <property type="molecule type" value="Genomic_DNA"/>
</dbReference>
<dbReference type="PANTHER" id="PTHR13447">
    <property type="entry name" value="MITOCHONDRIAL 28S RIBOSOMAL PROTEIN S28"/>
    <property type="match status" value="1"/>
</dbReference>
<evidence type="ECO:0000313" key="3">
    <source>
        <dbReference type="EMBL" id="CAD7228284.1"/>
    </source>
</evidence>
<proteinExistence type="predicted"/>
<dbReference type="Pfam" id="PF10246">
    <property type="entry name" value="MRP-S35"/>
    <property type="match status" value="1"/>
</dbReference>
<feature type="transmembrane region" description="Helical" evidence="2">
    <location>
        <begin position="39"/>
        <end position="61"/>
    </location>
</feature>
<dbReference type="InterPro" id="IPR019375">
    <property type="entry name" value="Ribosomal_bS1m"/>
</dbReference>
<keyword evidence="2" id="KW-0472">Membrane</keyword>
<gene>
    <name evidence="3" type="ORF">CTOB1V02_LOCUS6171</name>
</gene>